<dbReference type="RefSeq" id="WP_118402683.1">
    <property type="nucleotide sequence ID" value="NZ_JADNFX010000008.1"/>
</dbReference>
<dbReference type="Proteomes" id="UP000283341">
    <property type="component" value="Unassembled WGS sequence"/>
</dbReference>
<dbReference type="GO" id="GO:0003899">
    <property type="term" value="F:DNA-directed RNA polymerase activity"/>
    <property type="evidence" value="ECO:0007669"/>
    <property type="project" value="InterPro"/>
</dbReference>
<feature type="domain" description="RNA polymerase alpha subunit C-terminal" evidence="2">
    <location>
        <begin position="222"/>
        <end position="283"/>
    </location>
</feature>
<dbReference type="GO" id="GO:0003677">
    <property type="term" value="F:DNA binding"/>
    <property type="evidence" value="ECO:0007669"/>
    <property type="project" value="InterPro"/>
</dbReference>
<protein>
    <recommendedName>
        <fullName evidence="2">RNA polymerase alpha subunit C-terminal domain-containing protein</fullName>
    </recommendedName>
</protein>
<dbReference type="SUPFAM" id="SSF46955">
    <property type="entry name" value="Putative DNA-binding domain"/>
    <property type="match status" value="1"/>
</dbReference>
<dbReference type="SUPFAM" id="SSF47789">
    <property type="entry name" value="C-terminal domain of RNA polymerase alpha subunit"/>
    <property type="match status" value="1"/>
</dbReference>
<feature type="coiled-coil region" evidence="1">
    <location>
        <begin position="74"/>
        <end position="108"/>
    </location>
</feature>
<keyword evidence="1" id="KW-0175">Coiled coil</keyword>
<evidence type="ECO:0000313" key="4">
    <source>
        <dbReference type="Proteomes" id="UP000283341"/>
    </source>
</evidence>
<evidence type="ECO:0000259" key="2">
    <source>
        <dbReference type="Pfam" id="PF03118"/>
    </source>
</evidence>
<name>A0A412IGK1_9BACE</name>
<dbReference type="InterPro" id="IPR009061">
    <property type="entry name" value="DNA-bd_dom_put_sf"/>
</dbReference>
<dbReference type="EMBL" id="QRVJ01000010">
    <property type="protein sequence ID" value="RGS36227.1"/>
    <property type="molecule type" value="Genomic_DNA"/>
</dbReference>
<accession>A0A412IGK1</accession>
<gene>
    <name evidence="3" type="ORF">DWX97_12700</name>
</gene>
<dbReference type="Pfam" id="PF03118">
    <property type="entry name" value="RNA_pol_A_CTD"/>
    <property type="match status" value="1"/>
</dbReference>
<proteinExistence type="predicted"/>
<comment type="caution">
    <text evidence="3">The sequence shown here is derived from an EMBL/GenBank/DDBJ whole genome shotgun (WGS) entry which is preliminary data.</text>
</comment>
<evidence type="ECO:0000256" key="1">
    <source>
        <dbReference type="SAM" id="Coils"/>
    </source>
</evidence>
<reference evidence="3 4" key="1">
    <citation type="submission" date="2018-08" db="EMBL/GenBank/DDBJ databases">
        <title>A genome reference for cultivated species of the human gut microbiota.</title>
        <authorList>
            <person name="Zou Y."/>
            <person name="Xue W."/>
            <person name="Luo G."/>
        </authorList>
    </citation>
    <scope>NUCLEOTIDE SEQUENCE [LARGE SCALE GENOMIC DNA]</scope>
    <source>
        <strain evidence="3 4">AF22-3AC</strain>
    </source>
</reference>
<dbReference type="InterPro" id="IPR011260">
    <property type="entry name" value="RNAP_asu_C"/>
</dbReference>
<dbReference type="AlphaFoldDB" id="A0A412IGK1"/>
<organism evidence="3 4">
    <name type="scientific">Bacteroides cellulosilyticus</name>
    <dbReference type="NCBI Taxonomy" id="246787"/>
    <lineage>
        <taxon>Bacteria</taxon>
        <taxon>Pseudomonadati</taxon>
        <taxon>Bacteroidota</taxon>
        <taxon>Bacteroidia</taxon>
        <taxon>Bacteroidales</taxon>
        <taxon>Bacteroidaceae</taxon>
        <taxon>Bacteroides</taxon>
    </lineage>
</organism>
<sequence length="300" mass="34452">MDSDSDISDNLSDQVDVSNKRYLLRTKVAEIFDVHPQTITNWIDRGLLSGMDIYGRTFVDIRSVERLQSEFSDVVDMEKKVEAYRSELERLEEKYEQACEDLRHTIELYDYALRYKDTVRVLFVKAYRALYRGDDEPTLGIVNSFLSGESPKDIAARQGVSVGKVCNAIKRGVKRLAYIREYKAMADKNRWLKNENKMLKKQNKILEFKLLKKGRLDTFTQEDAEAILSVRIESLNLSNHVHNVLARMNINTLGALVELERDEVLSMHSLGLKSVSELDALLNSKGLYWGMRSGDSSDII</sequence>
<evidence type="ECO:0000313" key="3">
    <source>
        <dbReference type="EMBL" id="RGS36227.1"/>
    </source>
</evidence>
<dbReference type="GO" id="GO:0006351">
    <property type="term" value="P:DNA-templated transcription"/>
    <property type="evidence" value="ECO:0007669"/>
    <property type="project" value="InterPro"/>
</dbReference>
<dbReference type="Gene3D" id="1.10.150.20">
    <property type="entry name" value="5' to 3' exonuclease, C-terminal subdomain"/>
    <property type="match status" value="1"/>
</dbReference>